<comment type="caution">
    <text evidence="5">The sequence shown here is derived from an EMBL/GenBank/DDBJ whole genome shotgun (WGS) entry which is preliminary data.</text>
</comment>
<dbReference type="Pfam" id="PF06580">
    <property type="entry name" value="His_kinase"/>
    <property type="match status" value="1"/>
</dbReference>
<evidence type="ECO:0000256" key="3">
    <source>
        <dbReference type="SAM" id="Phobius"/>
    </source>
</evidence>
<protein>
    <recommendedName>
        <fullName evidence="4">Signal transduction histidine kinase internal region domain-containing protein</fullName>
    </recommendedName>
</protein>
<evidence type="ECO:0000313" key="6">
    <source>
        <dbReference type="Proteomes" id="UP001500279"/>
    </source>
</evidence>
<feature type="transmembrane region" description="Helical" evidence="3">
    <location>
        <begin position="167"/>
        <end position="188"/>
    </location>
</feature>
<feature type="coiled-coil region" evidence="1">
    <location>
        <begin position="188"/>
        <end position="229"/>
    </location>
</feature>
<dbReference type="PANTHER" id="PTHR34220">
    <property type="entry name" value="SENSOR HISTIDINE KINASE YPDA"/>
    <property type="match status" value="1"/>
</dbReference>
<dbReference type="Gene3D" id="3.30.565.10">
    <property type="entry name" value="Histidine kinase-like ATPase, C-terminal domain"/>
    <property type="match status" value="1"/>
</dbReference>
<evidence type="ECO:0000256" key="2">
    <source>
        <dbReference type="SAM" id="MobiDB-lite"/>
    </source>
</evidence>
<dbReference type="SUPFAM" id="SSF55874">
    <property type="entry name" value="ATPase domain of HSP90 chaperone/DNA topoisomerase II/histidine kinase"/>
    <property type="match status" value="1"/>
</dbReference>
<name>A0ABN1JM27_9BURK</name>
<dbReference type="EMBL" id="BAAAEW010000004">
    <property type="protein sequence ID" value="GAA0742645.1"/>
    <property type="molecule type" value="Genomic_DNA"/>
</dbReference>
<dbReference type="InterPro" id="IPR036890">
    <property type="entry name" value="HATPase_C_sf"/>
</dbReference>
<evidence type="ECO:0000313" key="5">
    <source>
        <dbReference type="EMBL" id="GAA0742645.1"/>
    </source>
</evidence>
<organism evidence="5 6">
    <name type="scientific">Ideonella azotifigens</name>
    <dbReference type="NCBI Taxonomy" id="513160"/>
    <lineage>
        <taxon>Bacteria</taxon>
        <taxon>Pseudomonadati</taxon>
        <taxon>Pseudomonadota</taxon>
        <taxon>Betaproteobacteria</taxon>
        <taxon>Burkholderiales</taxon>
        <taxon>Sphaerotilaceae</taxon>
        <taxon>Ideonella</taxon>
    </lineage>
</organism>
<feature type="transmembrane region" description="Helical" evidence="3">
    <location>
        <begin position="92"/>
        <end position="112"/>
    </location>
</feature>
<dbReference type="InterPro" id="IPR010559">
    <property type="entry name" value="Sig_transdc_His_kin_internal"/>
</dbReference>
<keyword evidence="1" id="KW-0175">Coiled coil</keyword>
<feature type="transmembrane region" description="Helical" evidence="3">
    <location>
        <begin position="60"/>
        <end position="80"/>
    </location>
</feature>
<dbReference type="Proteomes" id="UP001500279">
    <property type="component" value="Unassembled WGS sequence"/>
</dbReference>
<evidence type="ECO:0000259" key="4">
    <source>
        <dbReference type="Pfam" id="PF06580"/>
    </source>
</evidence>
<dbReference type="PANTHER" id="PTHR34220:SF7">
    <property type="entry name" value="SENSOR HISTIDINE KINASE YPDA"/>
    <property type="match status" value="1"/>
</dbReference>
<feature type="region of interest" description="Disordered" evidence="2">
    <location>
        <begin position="1"/>
        <end position="22"/>
    </location>
</feature>
<evidence type="ECO:0000256" key="1">
    <source>
        <dbReference type="SAM" id="Coils"/>
    </source>
</evidence>
<reference evidence="5 6" key="1">
    <citation type="journal article" date="2019" name="Int. J. Syst. Evol. Microbiol.">
        <title>The Global Catalogue of Microorganisms (GCM) 10K type strain sequencing project: providing services to taxonomists for standard genome sequencing and annotation.</title>
        <authorList>
            <consortium name="The Broad Institute Genomics Platform"/>
            <consortium name="The Broad Institute Genome Sequencing Center for Infectious Disease"/>
            <person name="Wu L."/>
            <person name="Ma J."/>
        </authorList>
    </citation>
    <scope>NUCLEOTIDE SEQUENCE [LARGE SCALE GENOMIC DNA]</scope>
    <source>
        <strain evidence="5 6">JCM 15503</strain>
    </source>
</reference>
<dbReference type="RefSeq" id="WP_231010373.1">
    <property type="nucleotide sequence ID" value="NZ_BAAAEW010000004.1"/>
</dbReference>
<gene>
    <name evidence="5" type="ORF">GCM10009107_06370</name>
</gene>
<feature type="transmembrane region" description="Helical" evidence="3">
    <location>
        <begin position="127"/>
        <end position="147"/>
    </location>
</feature>
<keyword evidence="3" id="KW-0812">Transmembrane</keyword>
<keyword evidence="3" id="KW-0472">Membrane</keyword>
<proteinExistence type="predicted"/>
<feature type="domain" description="Signal transduction histidine kinase internal region" evidence="4">
    <location>
        <begin position="219"/>
        <end position="298"/>
    </location>
</feature>
<keyword evidence="3" id="KW-1133">Transmembrane helix</keyword>
<keyword evidence="6" id="KW-1185">Reference proteome</keyword>
<sequence>MTMPPTPLVIEDPGRPAGPATTPEVPLNGFQRWLLVRMSPDRQGWPAEQREMAETMDRLMVGRFGLGMATGVAGGVIGGAGGLHANGLSWPAAWAVSALYFAGLFMLCLRVWRQPGLFASQGSGRRLLRLALLMSLATYASTLVLAWRKLRGSEAGWPSPGEWPGLLWAATPLQLIVALTTLVFLWLLSNTRKVQMKLELERMQLKRERDQASREAAEAQLRLLQAQIQPHFIFNTLAALQHWVDSGDARAPGLLRALTGFLRASTETLSRAHIPLAEEAATVAHYLAIQQARLGARLQTAQSLPPEAGALPLPPGLLLTLVENAIEHGVSPALAGGEIRLGGARQADGWAVWVDNTGQPLPEPLPSEGVGLRNCRERLQRLAGPRATLALQRQPDGSTRAALWLPESRS</sequence>
<dbReference type="InterPro" id="IPR050640">
    <property type="entry name" value="Bact_2-comp_sensor_kinase"/>
</dbReference>
<accession>A0ABN1JM27</accession>